<evidence type="ECO:0000259" key="6">
    <source>
        <dbReference type="Pfam" id="PF03798"/>
    </source>
</evidence>
<evidence type="ECO:0000256" key="2">
    <source>
        <dbReference type="ARBA" id="ARBA00022692"/>
    </source>
</evidence>
<evidence type="ECO:0000256" key="4">
    <source>
        <dbReference type="ARBA" id="ARBA00023136"/>
    </source>
</evidence>
<feature type="transmembrane region" description="Helical" evidence="5">
    <location>
        <begin position="228"/>
        <end position="252"/>
    </location>
</feature>
<proteinExistence type="predicted"/>
<feature type="transmembrane region" description="Helical" evidence="5">
    <location>
        <begin position="82"/>
        <end position="101"/>
    </location>
</feature>
<keyword evidence="4 5" id="KW-0472">Membrane</keyword>
<comment type="subcellular location">
    <subcellularLocation>
        <location evidence="1">Membrane</location>
        <topology evidence="1">Multi-pass membrane protein</topology>
    </subcellularLocation>
</comment>
<gene>
    <name evidence="7" type="ORF">CAUS1442_LOCUS1739</name>
</gene>
<accession>A0A7R9WMQ1</accession>
<feature type="transmembrane region" description="Helical" evidence="5">
    <location>
        <begin position="188"/>
        <end position="208"/>
    </location>
</feature>
<dbReference type="AlphaFoldDB" id="A0A7R9WMQ1"/>
<keyword evidence="2 5" id="KW-0812">Transmembrane</keyword>
<evidence type="ECO:0000256" key="1">
    <source>
        <dbReference type="ARBA" id="ARBA00004141"/>
    </source>
</evidence>
<organism evidence="7">
    <name type="scientific">Craspedostauros australis</name>
    <dbReference type="NCBI Taxonomy" id="1486917"/>
    <lineage>
        <taxon>Eukaryota</taxon>
        <taxon>Sar</taxon>
        <taxon>Stramenopiles</taxon>
        <taxon>Ochrophyta</taxon>
        <taxon>Bacillariophyta</taxon>
        <taxon>Bacillariophyceae</taxon>
        <taxon>Bacillariophycidae</taxon>
        <taxon>Naviculales</taxon>
        <taxon>Naviculaceae</taxon>
        <taxon>Craspedostauros</taxon>
    </lineage>
</organism>
<evidence type="ECO:0000313" key="7">
    <source>
        <dbReference type="EMBL" id="CAD8329641.1"/>
    </source>
</evidence>
<sequence>MCKANTATTTSSGGGGISSMLLLSVDSYVGEKGGLPCRKKMAVTGAFFFTVLLIIEKIMQAYFDSIKDSHWVLASETNRHILARHIGIDSLSCFVVAYLGYKCRHMLMPIYNTVILGKNDMPPAGYDKRLFTYQPESQRINLFFFSYQIKNLYDTIVWGDGPEFIMHHIICLFTAWGSMFPGTVHNYVPFYFGISEISTAVLCLLANFDDEHGAIGLGEAWPTGKAVLGGAFAVLFIICRVFLWSTVSYYYCRDAWNALCDTENPRMLARKTYLQFTYVALGLLSVLQVLWLGQIFMIAHEELVKMGYIDA</sequence>
<feature type="transmembrane region" description="Helical" evidence="5">
    <location>
        <begin position="41"/>
        <end position="62"/>
    </location>
</feature>
<feature type="domain" description="TLC" evidence="6">
    <location>
        <begin position="121"/>
        <end position="296"/>
    </location>
</feature>
<dbReference type="EMBL" id="HBEF01002787">
    <property type="protein sequence ID" value="CAD8329641.1"/>
    <property type="molecule type" value="Transcribed_RNA"/>
</dbReference>
<keyword evidence="3 5" id="KW-1133">Transmembrane helix</keyword>
<protein>
    <recommendedName>
        <fullName evidence="6">TLC domain-containing protein</fullName>
    </recommendedName>
</protein>
<evidence type="ECO:0000256" key="5">
    <source>
        <dbReference type="SAM" id="Phobius"/>
    </source>
</evidence>
<reference evidence="7" key="1">
    <citation type="submission" date="2021-01" db="EMBL/GenBank/DDBJ databases">
        <authorList>
            <person name="Corre E."/>
            <person name="Pelletier E."/>
            <person name="Niang G."/>
            <person name="Scheremetjew M."/>
            <person name="Finn R."/>
            <person name="Kale V."/>
            <person name="Holt S."/>
            <person name="Cochrane G."/>
            <person name="Meng A."/>
            <person name="Brown T."/>
            <person name="Cohen L."/>
        </authorList>
    </citation>
    <scope>NUCLEOTIDE SEQUENCE</scope>
    <source>
        <strain evidence="7">CCMP3328</strain>
    </source>
</reference>
<name>A0A7R9WMQ1_9STRA</name>
<evidence type="ECO:0000256" key="3">
    <source>
        <dbReference type="ARBA" id="ARBA00022989"/>
    </source>
</evidence>
<dbReference type="InterPro" id="IPR006634">
    <property type="entry name" value="TLC-dom"/>
</dbReference>
<feature type="transmembrane region" description="Helical" evidence="5">
    <location>
        <begin position="273"/>
        <end position="299"/>
    </location>
</feature>
<dbReference type="Pfam" id="PF03798">
    <property type="entry name" value="TRAM_LAG1_CLN8"/>
    <property type="match status" value="1"/>
</dbReference>
<dbReference type="GO" id="GO:0016020">
    <property type="term" value="C:membrane"/>
    <property type="evidence" value="ECO:0007669"/>
    <property type="project" value="UniProtKB-SubCell"/>
</dbReference>